<accession>A0A174VNC1</accession>
<dbReference type="EMBL" id="QRUD01000020">
    <property type="protein sequence ID" value="RGR40472.1"/>
    <property type="molecule type" value="Genomic_DNA"/>
</dbReference>
<evidence type="ECO:0000313" key="3">
    <source>
        <dbReference type="EMBL" id="QEW36782.1"/>
    </source>
</evidence>
<dbReference type="SUPFAM" id="SSF110849">
    <property type="entry name" value="ParB/Sulfiredoxin"/>
    <property type="match status" value="1"/>
</dbReference>
<reference evidence="1 7" key="2">
    <citation type="journal article" date="2019" name="Nat. Med.">
        <title>A library of human gut bacterial isolates paired with longitudinal multiomics data enables mechanistic microbiome research.</title>
        <authorList>
            <person name="Poyet M."/>
            <person name="Groussin M."/>
            <person name="Gibbons S.M."/>
            <person name="Avila-Pacheco J."/>
            <person name="Jiang X."/>
            <person name="Kearney S.M."/>
            <person name="Perrotta A.R."/>
            <person name="Berdy B."/>
            <person name="Zhao S."/>
            <person name="Lieberman T.D."/>
            <person name="Swanson P.K."/>
            <person name="Smith M."/>
            <person name="Roesemann S."/>
            <person name="Alexander J.E."/>
            <person name="Rich S.A."/>
            <person name="Livny J."/>
            <person name="Vlamakis H."/>
            <person name="Clish C."/>
            <person name="Bullock K."/>
            <person name="Deik A."/>
            <person name="Scott J."/>
            <person name="Pierce K.A."/>
            <person name="Xavier R.J."/>
            <person name="Alm E.J."/>
        </authorList>
    </citation>
    <scope>NUCLEOTIDE SEQUENCE [LARGE SCALE GENOMIC DNA]</scope>
    <source>
        <strain evidence="1 7">BIOML-A73</strain>
    </source>
</reference>
<dbReference type="EMBL" id="WCZM01000023">
    <property type="protein sequence ID" value="KAB3567487.1"/>
    <property type="molecule type" value="Genomic_DNA"/>
</dbReference>
<evidence type="ECO:0000313" key="7">
    <source>
        <dbReference type="Proteomes" id="UP000433382"/>
    </source>
</evidence>
<evidence type="ECO:0000313" key="4">
    <source>
        <dbReference type="EMBL" id="RGR40472.1"/>
    </source>
</evidence>
<protein>
    <recommendedName>
        <fullName evidence="9">ParB/Sulfiredoxin domain-containing protein</fullName>
    </recommendedName>
</protein>
<gene>
    <name evidence="4" type="ORF">DWY53_08620</name>
    <name evidence="1" type="ORF">GAY01_15400</name>
    <name evidence="2" type="ORF">HKQ54_03435</name>
    <name evidence="3" type="ORF">VIC01_02344</name>
</gene>
<reference evidence="4 5" key="1">
    <citation type="submission" date="2018-08" db="EMBL/GenBank/DDBJ databases">
        <title>A genome reference for cultivated species of the human gut microbiota.</title>
        <authorList>
            <person name="Zou Y."/>
            <person name="Xue W."/>
            <person name="Luo G."/>
        </authorList>
    </citation>
    <scope>NUCLEOTIDE SEQUENCE [LARGE SCALE GENOMIC DNA]</scope>
    <source>
        <strain evidence="4 5">AF25-30LB</strain>
    </source>
</reference>
<dbReference type="EMBL" id="CP043529">
    <property type="protein sequence ID" value="QEW36782.1"/>
    <property type="molecule type" value="Genomic_DNA"/>
</dbReference>
<evidence type="ECO:0000313" key="8">
    <source>
        <dbReference type="Proteomes" id="UP000555193"/>
    </source>
</evidence>
<dbReference type="InterPro" id="IPR036086">
    <property type="entry name" value="ParB/Sulfiredoxin_sf"/>
</dbReference>
<dbReference type="Proteomes" id="UP000326091">
    <property type="component" value="Chromosome"/>
</dbReference>
<reference evidence="2 8" key="4">
    <citation type="submission" date="2020-04" db="EMBL/GenBank/DDBJ databases">
        <title>A novel gut-associated lysogenic phage, Bacteroides phage BV01, alters the host transcriptome and bile acid metabolism in Bacteroides vulgatus.</title>
        <authorList>
            <person name="Campbell D.E."/>
            <person name="Ly L."/>
            <person name="Ridlon J.M."/>
            <person name="Hsiao A."/>
            <person name="Degnan P.H."/>
        </authorList>
    </citation>
    <scope>NUCLEOTIDE SEQUENCE [LARGE SCALE GENOMIC DNA]</scope>
    <source>
        <strain evidence="2 8">VPI-4506</strain>
    </source>
</reference>
<dbReference type="EMBL" id="JABDSH010000050">
    <property type="protein sequence ID" value="NMW35222.1"/>
    <property type="molecule type" value="Genomic_DNA"/>
</dbReference>
<dbReference type="RefSeq" id="WP_005847563.1">
    <property type="nucleotide sequence ID" value="NZ_AP025232.1"/>
</dbReference>
<dbReference type="Proteomes" id="UP000266497">
    <property type="component" value="Unassembled WGS sequence"/>
</dbReference>
<evidence type="ECO:0000313" key="6">
    <source>
        <dbReference type="Proteomes" id="UP000326091"/>
    </source>
</evidence>
<dbReference type="Gene3D" id="3.90.1530.10">
    <property type="entry name" value="Conserved hypothetical protein from pyrococcus furiosus pfu- 392566-001, ParB domain"/>
    <property type="match status" value="1"/>
</dbReference>
<sequence length="202" mass="23501">MDKRIEIIELPVSELKTEFGNPRKPLKKKAKEKLKESLDNLGDFGVIVIDEHNNIISGHQRVSILMENPDTQVLCKRLIGYSESELKAINIKANTHAGEWDMDKLAEWTADLKIDLSLDLENLNVKETKIKDMELIRYEKYDYVMIVCRNEIDHLNLTRALGIDDKKVLVSRNATRERKIKARAVWYDDIKAQIMPKKEKEQ</sequence>
<evidence type="ECO:0000313" key="5">
    <source>
        <dbReference type="Proteomes" id="UP000266497"/>
    </source>
</evidence>
<dbReference type="Proteomes" id="UP000555193">
    <property type="component" value="Unassembled WGS sequence"/>
</dbReference>
<organism evidence="1 7">
    <name type="scientific">Phocaeicola vulgatus</name>
    <name type="common">Bacteroides vulgatus</name>
    <dbReference type="NCBI Taxonomy" id="821"/>
    <lineage>
        <taxon>Bacteria</taxon>
        <taxon>Pseudomonadati</taxon>
        <taxon>Bacteroidota</taxon>
        <taxon>Bacteroidia</taxon>
        <taxon>Bacteroidales</taxon>
        <taxon>Bacteroidaceae</taxon>
        <taxon>Phocaeicola</taxon>
    </lineage>
</organism>
<name>A0A174VNC1_PHOVU</name>
<evidence type="ECO:0000313" key="1">
    <source>
        <dbReference type="EMBL" id="KAB3567487.1"/>
    </source>
</evidence>
<reference evidence="3 6" key="3">
    <citation type="submission" date="2019-09" db="EMBL/GenBank/DDBJ databases">
        <title>Commensal-derived Metabolites Govern Vibrio cholerae Pathogenesis in Host.</title>
        <authorList>
            <person name="Yoon S.S."/>
            <person name="Yoon M.Y."/>
        </authorList>
    </citation>
    <scope>NUCLEOTIDE SEQUENCE [LARGE SCALE GENOMIC DNA]</scope>
    <source>
        <strain evidence="3 6">VIC01</strain>
    </source>
</reference>
<dbReference type="AlphaFoldDB" id="A0A174VNC1"/>
<evidence type="ECO:0008006" key="9">
    <source>
        <dbReference type="Google" id="ProtNLM"/>
    </source>
</evidence>
<proteinExistence type="predicted"/>
<dbReference type="Proteomes" id="UP000433382">
    <property type="component" value="Unassembled WGS sequence"/>
</dbReference>
<evidence type="ECO:0000313" key="2">
    <source>
        <dbReference type="EMBL" id="NMW35222.1"/>
    </source>
</evidence>